<proteinExistence type="predicted"/>
<evidence type="ECO:0000313" key="3">
    <source>
        <dbReference type="WBParaSite" id="PSAMB.scaffold1357size32555.g12685.t1"/>
    </source>
</evidence>
<accession>A0A914UYX1</accession>
<protein>
    <submittedName>
        <fullName evidence="3">Secreted protein</fullName>
    </submittedName>
</protein>
<name>A0A914UYX1_9BILA</name>
<feature type="signal peptide" evidence="1">
    <location>
        <begin position="1"/>
        <end position="30"/>
    </location>
</feature>
<keyword evidence="1" id="KW-0732">Signal</keyword>
<feature type="chain" id="PRO_5037848341" evidence="1">
    <location>
        <begin position="31"/>
        <end position="166"/>
    </location>
</feature>
<keyword evidence="2" id="KW-1185">Reference proteome</keyword>
<organism evidence="2 3">
    <name type="scientific">Plectus sambesii</name>
    <dbReference type="NCBI Taxonomy" id="2011161"/>
    <lineage>
        <taxon>Eukaryota</taxon>
        <taxon>Metazoa</taxon>
        <taxon>Ecdysozoa</taxon>
        <taxon>Nematoda</taxon>
        <taxon>Chromadorea</taxon>
        <taxon>Plectida</taxon>
        <taxon>Plectina</taxon>
        <taxon>Plectoidea</taxon>
        <taxon>Plectidae</taxon>
        <taxon>Plectus</taxon>
    </lineage>
</organism>
<dbReference type="Proteomes" id="UP000887566">
    <property type="component" value="Unplaced"/>
</dbReference>
<dbReference type="AlphaFoldDB" id="A0A914UYX1"/>
<sequence length="166" mass="17947">MDRFLFVSLSISSLSLSLSSLSLTLRSTRGEILCKQRAADRTPTIVQGGARGLTWAARRPTPSPPPRPRLASSTTAWPFASCYCASCVHDAGNRRFFGYRLLPTPRLSALCPDHSCINSRALAVVVFPLSFNEEMPGVGSSSGVVHLAMRAALKALIACTKQKLNR</sequence>
<reference evidence="3" key="1">
    <citation type="submission" date="2022-11" db="UniProtKB">
        <authorList>
            <consortium name="WormBaseParasite"/>
        </authorList>
    </citation>
    <scope>IDENTIFICATION</scope>
</reference>
<dbReference type="WBParaSite" id="PSAMB.scaffold1357size32555.g12685.t1">
    <property type="protein sequence ID" value="PSAMB.scaffold1357size32555.g12685.t1"/>
    <property type="gene ID" value="PSAMB.scaffold1357size32555.g12685"/>
</dbReference>
<evidence type="ECO:0000313" key="2">
    <source>
        <dbReference type="Proteomes" id="UP000887566"/>
    </source>
</evidence>
<evidence type="ECO:0000256" key="1">
    <source>
        <dbReference type="SAM" id="SignalP"/>
    </source>
</evidence>